<name>A0A367Y515_9ASCO</name>
<dbReference type="Proteomes" id="UP000253472">
    <property type="component" value="Unassembled WGS sequence"/>
</dbReference>
<feature type="compositionally biased region" description="Basic and acidic residues" evidence="1">
    <location>
        <begin position="262"/>
        <end position="276"/>
    </location>
</feature>
<dbReference type="EMBL" id="QLNQ01000026">
    <property type="protein sequence ID" value="RCK60690.1"/>
    <property type="molecule type" value="Genomic_DNA"/>
</dbReference>
<evidence type="ECO:0000313" key="2">
    <source>
        <dbReference type="EMBL" id="RCK60690.1"/>
    </source>
</evidence>
<dbReference type="AlphaFoldDB" id="A0A367Y515"/>
<proteinExistence type="predicted"/>
<feature type="compositionally biased region" description="Low complexity" evidence="1">
    <location>
        <begin position="359"/>
        <end position="369"/>
    </location>
</feature>
<evidence type="ECO:0000256" key="1">
    <source>
        <dbReference type="SAM" id="MobiDB-lite"/>
    </source>
</evidence>
<feature type="compositionally biased region" description="Polar residues" evidence="1">
    <location>
        <begin position="60"/>
        <end position="77"/>
    </location>
</feature>
<gene>
    <name evidence="2" type="ORF">Cantr_08177</name>
</gene>
<sequence length="499" mass="55157">MPDSPQLITSPARVEQPKPHRPISLYVTPPLDIDDGNNNRLNDADDDDEDDEEDDVMDKQSYQLSQLQFTPPSSLNNGKFIHMPPPITPPLSTDASPNLSGSPFKYHQPPSKKTLLTQGYSPSESLLLSPSKLFKRLSRKFSTSSSNSSRRNSQIIPNGIPRSESSSTLKPALELPTKQPPQPQPLQPKSLGASASLPKGKSPYLRATPAEKTTPKKNARPVSVSLMFSPKGMVSRVKVSKSQPEKTIETPDLQPPPPQESPLRHKEQKSHEDAHDTTTTSIHDITSFSGFSLDRNVSTSNSNIADSPQKSNFSHNTTASTRATHESPDSRSPFYSPSPAATNKINNDPISSAPIDVARSSTKKSTTSRVSRRQSTTHKSSSGSELALVLRIFMKDPDSQEITSITIKLRKDKLNNINELTNLVLFKLMSKKQDLNINRVKLLIIFKDKSLKPILLKDSIDKKSKSMDGIVNKELGVDKDDLLLDYVQMKDKLYIKALV</sequence>
<feature type="region of interest" description="Disordered" evidence="1">
    <location>
        <begin position="1"/>
        <end position="283"/>
    </location>
</feature>
<reference evidence="2 3" key="1">
    <citation type="submission" date="2018-06" db="EMBL/GenBank/DDBJ databases">
        <title>Whole genome sequencing of Candida tropicalis (genome annotated by CSBL at Korea University).</title>
        <authorList>
            <person name="Ahn J."/>
        </authorList>
    </citation>
    <scope>NUCLEOTIDE SEQUENCE [LARGE SCALE GENOMIC DNA]</scope>
    <source>
        <strain evidence="2 3">ATCC 20962</strain>
    </source>
</reference>
<feature type="compositionally biased region" description="Acidic residues" evidence="1">
    <location>
        <begin position="44"/>
        <end position="56"/>
    </location>
</feature>
<feature type="compositionally biased region" description="Polar residues" evidence="1">
    <location>
        <begin position="333"/>
        <end position="350"/>
    </location>
</feature>
<keyword evidence="3" id="KW-1185">Reference proteome</keyword>
<feature type="compositionally biased region" description="Low complexity" evidence="1">
    <location>
        <begin position="140"/>
        <end position="153"/>
    </location>
</feature>
<accession>A0A367Y515</accession>
<feature type="compositionally biased region" description="Polar residues" evidence="1">
    <location>
        <begin position="90"/>
        <end position="101"/>
    </location>
</feature>
<dbReference type="OrthoDB" id="4025857at2759"/>
<comment type="caution">
    <text evidence="2">The sequence shown here is derived from an EMBL/GenBank/DDBJ whole genome shotgun (WGS) entry which is preliminary data.</text>
</comment>
<protein>
    <submittedName>
        <fullName evidence="2">Uncharacterized protein</fullName>
    </submittedName>
</protein>
<evidence type="ECO:0000313" key="3">
    <source>
        <dbReference type="Proteomes" id="UP000253472"/>
    </source>
</evidence>
<organism evidence="2 3">
    <name type="scientific">Candida viswanathii</name>
    <dbReference type="NCBI Taxonomy" id="5486"/>
    <lineage>
        <taxon>Eukaryota</taxon>
        <taxon>Fungi</taxon>
        <taxon>Dikarya</taxon>
        <taxon>Ascomycota</taxon>
        <taxon>Saccharomycotina</taxon>
        <taxon>Pichiomycetes</taxon>
        <taxon>Debaryomycetaceae</taxon>
        <taxon>Candida/Lodderomyces clade</taxon>
        <taxon>Candida</taxon>
    </lineage>
</organism>
<feature type="compositionally biased region" description="Low complexity" evidence="1">
    <location>
        <begin position="121"/>
        <end position="132"/>
    </location>
</feature>
<feature type="region of interest" description="Disordered" evidence="1">
    <location>
        <begin position="299"/>
        <end position="382"/>
    </location>
</feature>
<feature type="compositionally biased region" description="Polar residues" evidence="1">
    <location>
        <begin position="299"/>
        <end position="322"/>
    </location>
</feature>